<sequence length="256" mass="27544">MALTLVETVIGDMAIMRLGVWILPKAFASLSFLVMRMPPLSGEPSADALGGNSGGSFHQSRPTLTEDTDLGLELVPVKLISQTLPQIGLPALPETVMPETQDPGVVLPGAIPFDGTFDGMDDDDQARGLIDAVVTHTNWDNDVDQADNLIEPRMSSQRSKRFWRNRLLRVLCMEVNVVFLAVIAVLLAFLVVSEVGGNGNNNTASKSMAINTPSNNSTAPINTTSLLDSLNLPDYNDGCSWRRQVAPKDGTGVDLE</sequence>
<feature type="transmembrane region" description="Helical" evidence="1">
    <location>
        <begin position="14"/>
        <end position="35"/>
    </location>
</feature>
<comment type="caution">
    <text evidence="2">The sequence shown here is derived from an EMBL/GenBank/DDBJ whole genome shotgun (WGS) entry which is preliminary data.</text>
</comment>
<dbReference type="AlphaFoldDB" id="A0A9N8DS46"/>
<feature type="transmembrane region" description="Helical" evidence="1">
    <location>
        <begin position="167"/>
        <end position="192"/>
    </location>
</feature>
<dbReference type="EMBL" id="CAICTM010000248">
    <property type="protein sequence ID" value="CAB9505949.1"/>
    <property type="molecule type" value="Genomic_DNA"/>
</dbReference>
<dbReference type="Proteomes" id="UP001153069">
    <property type="component" value="Unassembled WGS sequence"/>
</dbReference>
<proteinExistence type="predicted"/>
<name>A0A9N8DS46_9STRA</name>
<keyword evidence="3" id="KW-1185">Reference proteome</keyword>
<accession>A0A9N8DS46</accession>
<evidence type="ECO:0000313" key="3">
    <source>
        <dbReference type="Proteomes" id="UP001153069"/>
    </source>
</evidence>
<keyword evidence="1" id="KW-1133">Transmembrane helix</keyword>
<gene>
    <name evidence="2" type="ORF">SEMRO_249_G098560.1</name>
</gene>
<reference evidence="2" key="1">
    <citation type="submission" date="2020-06" db="EMBL/GenBank/DDBJ databases">
        <authorList>
            <consortium name="Plant Systems Biology data submission"/>
        </authorList>
    </citation>
    <scope>NUCLEOTIDE SEQUENCE</scope>
    <source>
        <strain evidence="2">D6</strain>
    </source>
</reference>
<protein>
    <submittedName>
        <fullName evidence="2">Uncharacterized protein</fullName>
    </submittedName>
</protein>
<organism evidence="2 3">
    <name type="scientific">Seminavis robusta</name>
    <dbReference type="NCBI Taxonomy" id="568900"/>
    <lineage>
        <taxon>Eukaryota</taxon>
        <taxon>Sar</taxon>
        <taxon>Stramenopiles</taxon>
        <taxon>Ochrophyta</taxon>
        <taxon>Bacillariophyta</taxon>
        <taxon>Bacillariophyceae</taxon>
        <taxon>Bacillariophycidae</taxon>
        <taxon>Naviculales</taxon>
        <taxon>Naviculaceae</taxon>
        <taxon>Seminavis</taxon>
    </lineage>
</organism>
<evidence type="ECO:0000256" key="1">
    <source>
        <dbReference type="SAM" id="Phobius"/>
    </source>
</evidence>
<keyword evidence="1" id="KW-0812">Transmembrane</keyword>
<keyword evidence="1" id="KW-0472">Membrane</keyword>
<evidence type="ECO:0000313" key="2">
    <source>
        <dbReference type="EMBL" id="CAB9505949.1"/>
    </source>
</evidence>